<protein>
    <submittedName>
        <fullName evidence="6">MFS transporter</fullName>
    </submittedName>
</protein>
<dbReference type="KEGG" id="aon:DEH84_06015"/>
<dbReference type="Pfam" id="PF07690">
    <property type="entry name" value="MFS_1"/>
    <property type="match status" value="1"/>
</dbReference>
<name>A0A2U8FPU7_9BURK</name>
<dbReference type="InterPro" id="IPR011701">
    <property type="entry name" value="MFS"/>
</dbReference>
<dbReference type="PROSITE" id="PS50850">
    <property type="entry name" value="MFS"/>
    <property type="match status" value="1"/>
</dbReference>
<gene>
    <name evidence="6" type="ORF">DEH84_06015</name>
</gene>
<evidence type="ECO:0000256" key="4">
    <source>
        <dbReference type="SAM" id="Phobius"/>
    </source>
</evidence>
<feature type="domain" description="Major facilitator superfamily (MFS) profile" evidence="5">
    <location>
        <begin position="10"/>
        <end position="407"/>
    </location>
</feature>
<dbReference type="Proteomes" id="UP000244892">
    <property type="component" value="Chromosome"/>
</dbReference>
<organism evidence="6 7">
    <name type="scientific">Aquabacterium olei</name>
    <dbReference type="NCBI Taxonomy" id="1296669"/>
    <lineage>
        <taxon>Bacteria</taxon>
        <taxon>Pseudomonadati</taxon>
        <taxon>Pseudomonadota</taxon>
        <taxon>Betaproteobacteria</taxon>
        <taxon>Burkholderiales</taxon>
        <taxon>Aquabacterium</taxon>
    </lineage>
</organism>
<feature type="transmembrane region" description="Helical" evidence="4">
    <location>
        <begin position="262"/>
        <end position="281"/>
    </location>
</feature>
<proteinExistence type="predicted"/>
<accession>A0A2U8FPU7</accession>
<dbReference type="InterPro" id="IPR020846">
    <property type="entry name" value="MFS_dom"/>
</dbReference>
<sequence length="415" mass="44298">MQPSVRPLPLGPLLLCSAIVVTLSMGIRHGFGLWLQPVIMAHGWQREDFALAMALQNLIWGASGPFVGWWADRTGATRVLWTGAALYALGLLGMATSSDLLFFNLSTGVTIGLAQACTTYAVVYGVVGRHVSAERRSWAMGLVAAAGSFGQFLMVPVSSWLIQNLGWSQALMGLAVSALLIAPAAFGLREQRLPATPASPGSPPTTAPSTGPVGAMAALREAFQHRDYLLLTAGYFVCGFQVAFIAVHLPSYLKDNQLAPEVATTALALIGLFNIFGTYSVGLLGQRLRKNHILAAIYLLRAIVMVLFLMTPPTPLTVGVFAATMGALWLSTVPPTNAVVAQMMGVRHLSMLGGTVFFSHQIGSFLGVWLAGRLYDATGSYNVVWWIAIALGLVAFALNLPIREHQQPARRLASA</sequence>
<evidence type="ECO:0000313" key="7">
    <source>
        <dbReference type="Proteomes" id="UP000244892"/>
    </source>
</evidence>
<feature type="transmembrane region" description="Helical" evidence="4">
    <location>
        <begin position="228"/>
        <end position="250"/>
    </location>
</feature>
<feature type="transmembrane region" description="Helical" evidence="4">
    <location>
        <begin position="78"/>
        <end position="95"/>
    </location>
</feature>
<dbReference type="CDD" id="cd17355">
    <property type="entry name" value="MFS_YcxA_like"/>
    <property type="match status" value="1"/>
</dbReference>
<dbReference type="OrthoDB" id="146345at2"/>
<evidence type="ECO:0000259" key="5">
    <source>
        <dbReference type="PROSITE" id="PS50850"/>
    </source>
</evidence>
<keyword evidence="1 4" id="KW-0812">Transmembrane</keyword>
<feature type="transmembrane region" description="Helical" evidence="4">
    <location>
        <begin position="316"/>
        <end position="340"/>
    </location>
</feature>
<dbReference type="PANTHER" id="PTHR11360">
    <property type="entry name" value="MONOCARBOXYLATE TRANSPORTER"/>
    <property type="match status" value="1"/>
</dbReference>
<evidence type="ECO:0000256" key="2">
    <source>
        <dbReference type="ARBA" id="ARBA00022989"/>
    </source>
</evidence>
<keyword evidence="7" id="KW-1185">Reference proteome</keyword>
<evidence type="ECO:0000256" key="1">
    <source>
        <dbReference type="ARBA" id="ARBA00022692"/>
    </source>
</evidence>
<feature type="transmembrane region" description="Helical" evidence="4">
    <location>
        <begin position="50"/>
        <end position="71"/>
    </location>
</feature>
<dbReference type="PANTHER" id="PTHR11360:SF284">
    <property type="entry name" value="EG:103B4.3 PROTEIN-RELATED"/>
    <property type="match status" value="1"/>
</dbReference>
<dbReference type="Gene3D" id="1.20.1250.20">
    <property type="entry name" value="MFS general substrate transporter like domains"/>
    <property type="match status" value="2"/>
</dbReference>
<evidence type="ECO:0000313" key="6">
    <source>
        <dbReference type="EMBL" id="AWI53033.1"/>
    </source>
</evidence>
<feature type="transmembrane region" description="Helical" evidence="4">
    <location>
        <begin position="293"/>
        <end position="310"/>
    </location>
</feature>
<feature type="transmembrane region" description="Helical" evidence="4">
    <location>
        <begin position="383"/>
        <end position="402"/>
    </location>
</feature>
<feature type="transmembrane region" description="Helical" evidence="4">
    <location>
        <begin position="352"/>
        <end position="371"/>
    </location>
</feature>
<feature type="transmembrane region" description="Helical" evidence="4">
    <location>
        <begin position="139"/>
        <end position="161"/>
    </location>
</feature>
<reference evidence="6 7" key="1">
    <citation type="submission" date="2018-05" db="EMBL/GenBank/DDBJ databases">
        <title>complete genome sequence of Aquabacterium olei NBRC 110486.</title>
        <authorList>
            <person name="Tang B."/>
            <person name="Chang J."/>
            <person name="Zhang L."/>
            <person name="Yang H."/>
        </authorList>
    </citation>
    <scope>NUCLEOTIDE SEQUENCE [LARGE SCALE GENOMIC DNA]</scope>
    <source>
        <strain evidence="6 7">NBRC 110486</strain>
    </source>
</reference>
<dbReference type="GO" id="GO:0022857">
    <property type="term" value="F:transmembrane transporter activity"/>
    <property type="evidence" value="ECO:0007669"/>
    <property type="project" value="InterPro"/>
</dbReference>
<dbReference type="RefSeq" id="WP_109035675.1">
    <property type="nucleotide sequence ID" value="NZ_CP029210.1"/>
</dbReference>
<dbReference type="InterPro" id="IPR050327">
    <property type="entry name" value="Proton-linked_MCT"/>
</dbReference>
<dbReference type="InterPro" id="IPR036259">
    <property type="entry name" value="MFS_trans_sf"/>
</dbReference>
<dbReference type="SUPFAM" id="SSF103473">
    <property type="entry name" value="MFS general substrate transporter"/>
    <property type="match status" value="1"/>
</dbReference>
<evidence type="ECO:0000256" key="3">
    <source>
        <dbReference type="ARBA" id="ARBA00023136"/>
    </source>
</evidence>
<keyword evidence="2 4" id="KW-1133">Transmembrane helix</keyword>
<feature type="transmembrane region" description="Helical" evidence="4">
    <location>
        <begin position="167"/>
        <end position="188"/>
    </location>
</feature>
<dbReference type="AlphaFoldDB" id="A0A2U8FPU7"/>
<dbReference type="EMBL" id="CP029210">
    <property type="protein sequence ID" value="AWI53033.1"/>
    <property type="molecule type" value="Genomic_DNA"/>
</dbReference>
<feature type="transmembrane region" description="Helical" evidence="4">
    <location>
        <begin position="101"/>
        <end position="127"/>
    </location>
</feature>
<keyword evidence="3 4" id="KW-0472">Membrane</keyword>